<dbReference type="Proteomes" id="UP001153069">
    <property type="component" value="Unassembled WGS sequence"/>
</dbReference>
<feature type="region of interest" description="Disordered" evidence="2">
    <location>
        <begin position="180"/>
        <end position="205"/>
    </location>
</feature>
<dbReference type="AlphaFoldDB" id="A0A9N8HJC5"/>
<comment type="caution">
    <text evidence="4">The sequence shown here is derived from an EMBL/GenBank/DDBJ whole genome shotgun (WGS) entry which is preliminary data.</text>
</comment>
<evidence type="ECO:0000256" key="1">
    <source>
        <dbReference type="SAM" id="Coils"/>
    </source>
</evidence>
<feature type="transmembrane region" description="Helical" evidence="3">
    <location>
        <begin position="820"/>
        <end position="841"/>
    </location>
</feature>
<evidence type="ECO:0000256" key="2">
    <source>
        <dbReference type="SAM" id="MobiDB-lite"/>
    </source>
</evidence>
<feature type="transmembrane region" description="Helical" evidence="3">
    <location>
        <begin position="470"/>
        <end position="490"/>
    </location>
</feature>
<feature type="transmembrane region" description="Helical" evidence="3">
    <location>
        <begin position="915"/>
        <end position="932"/>
    </location>
</feature>
<evidence type="ECO:0000256" key="3">
    <source>
        <dbReference type="SAM" id="Phobius"/>
    </source>
</evidence>
<feature type="compositionally biased region" description="Polar residues" evidence="2">
    <location>
        <begin position="189"/>
        <end position="202"/>
    </location>
</feature>
<protein>
    <submittedName>
        <fullName evidence="4">Uncharacterized protein</fullName>
    </submittedName>
</protein>
<feature type="compositionally biased region" description="Basic residues" evidence="2">
    <location>
        <begin position="1177"/>
        <end position="1186"/>
    </location>
</feature>
<sequence>MSASFEQLLGAAADVRELEYVAALHQTDQTRVRNDGSIKAEDIQFFLSSRYGIIVDEEDVKNCIMSSLGGGDEGVVGGGGSGSSTEQQDDEGRGGCCQSKEEPPSADGDVLDLMEIVAMLLIPTFLKAAHTDTGELTEVEFESIIQMDPPPAKEKEEPPKGVGDCISWFLSGGCCKMNDSSPEQKKIEQSTPFKRSSITGPPTTGLELGPQRMLDYVLKMILFDVTKSSTPKTLSPALIAEILVAYGEHSLAQDTELVNKMYEAAIDPSDNNATPVLNVEAFARALTHDVLLYDIRNENRRTTNFNDVVFTEQELDEREEAAIETVKQDPEGRDSELIEVSRYYNSLRNMLARAEHLEQVDTIPAIDIRAGTYRSKGLLVMLFSTIMITWFAYFSNFDTKVLEKCTEIYDLSYAWNSPWEENTDVIACEALGSIINWLVFFLGLSAFGVIGVTIGSIGNDVVSKEGWKPLVGIAAILLFVTVPYFVRRSITSSEEDRQENTVLYFASLVFALITCFFHLSHALALIYSTDLSEEFRKRAPYVASHPILKSTVSEEQGVKKATAIKLTQMLENAMTIQKSKDLTAVPKSHHGQALKQYETEGKRFRTAGGFWWAWREIFGSNQTFARDGIWVPARMISANIAQYVVAFYVALGGFYLATDAAENYDIEWAKRHISQYIDRAFEFNQDSLAVLNATANVTSIVTDYLTVLNETYPDISKGCAIPLSAADSLSATDLLLSEYCTGTQEVFQCDFTDATDVNVLCPLLDPTAAQSLNASTTLALLSASGFETESLQAAAYEAAQQAAYESVDNLYPTDKYMITIPLYVATVIAFLMALSLAVIYIPSTVNTMLRLRCGDIPTLRNKDFHRYRNAPDLVSQLTGSLFWGSLFSSVLVGGVIGLIIFFFLWQGSVYYAQRVVAILCGIVSVVIVRQAIVCSCRCTQYKSFYRKHPASANISILALEWGSFALSAAWVIVRSVKLLLASATFIGRVDTPFLAHNVGRIGPLELDSAPIIHMKEILSHEAHRHPYIEQLGVIYLMKLRYSDDFGNRAGTCWRLLFVYALMPWLSKYRITARPGNEQNDVGKLQEHYPSASFAVSLRNLATEDKDVRMAELDSENQWLQTEYRKLQEKLARDTKETVALYNYETFHGLTHGTATVDMVAMLPEGIDGWADGGGKRTSGKSSRKKPGVALSDLQPVAPPEEAFEA</sequence>
<feature type="transmembrane region" description="Helical" evidence="3">
    <location>
        <begin position="502"/>
        <end position="528"/>
    </location>
</feature>
<evidence type="ECO:0000313" key="5">
    <source>
        <dbReference type="Proteomes" id="UP001153069"/>
    </source>
</evidence>
<keyword evidence="3" id="KW-0812">Transmembrane</keyword>
<feature type="region of interest" description="Disordered" evidence="2">
    <location>
        <begin position="74"/>
        <end position="108"/>
    </location>
</feature>
<reference evidence="4" key="1">
    <citation type="submission" date="2020-06" db="EMBL/GenBank/DDBJ databases">
        <authorList>
            <consortium name="Plant Systems Biology data submission"/>
        </authorList>
    </citation>
    <scope>NUCLEOTIDE SEQUENCE</scope>
    <source>
        <strain evidence="4">D6</strain>
    </source>
</reference>
<keyword evidence="3" id="KW-1133">Transmembrane helix</keyword>
<feature type="transmembrane region" description="Helical" evidence="3">
    <location>
        <begin position="434"/>
        <end position="458"/>
    </location>
</feature>
<feature type="transmembrane region" description="Helical" evidence="3">
    <location>
        <begin position="377"/>
        <end position="394"/>
    </location>
</feature>
<keyword evidence="3" id="KW-0472">Membrane</keyword>
<organism evidence="4 5">
    <name type="scientific">Seminavis robusta</name>
    <dbReference type="NCBI Taxonomy" id="568900"/>
    <lineage>
        <taxon>Eukaryota</taxon>
        <taxon>Sar</taxon>
        <taxon>Stramenopiles</taxon>
        <taxon>Ochrophyta</taxon>
        <taxon>Bacillariophyta</taxon>
        <taxon>Bacillariophyceae</taxon>
        <taxon>Bacillariophycidae</taxon>
        <taxon>Naviculales</taxon>
        <taxon>Naviculaceae</taxon>
        <taxon>Seminavis</taxon>
    </lineage>
</organism>
<feature type="coiled-coil region" evidence="1">
    <location>
        <begin position="1109"/>
        <end position="1136"/>
    </location>
</feature>
<dbReference type="EMBL" id="CAICTM010000683">
    <property type="protein sequence ID" value="CAB9514932.1"/>
    <property type="molecule type" value="Genomic_DNA"/>
</dbReference>
<name>A0A9N8HJC5_9STRA</name>
<feature type="transmembrane region" description="Helical" evidence="3">
    <location>
        <begin position="881"/>
        <end position="903"/>
    </location>
</feature>
<feature type="region of interest" description="Disordered" evidence="2">
    <location>
        <begin position="1170"/>
        <end position="1205"/>
    </location>
</feature>
<keyword evidence="1" id="KW-0175">Coiled coil</keyword>
<feature type="transmembrane region" description="Helical" evidence="3">
    <location>
        <begin position="952"/>
        <end position="973"/>
    </location>
</feature>
<gene>
    <name evidence="4" type="ORF">SEMRO_684_G186790.1</name>
</gene>
<evidence type="ECO:0000313" key="4">
    <source>
        <dbReference type="EMBL" id="CAB9514932.1"/>
    </source>
</evidence>
<keyword evidence="5" id="KW-1185">Reference proteome</keyword>
<accession>A0A9N8HJC5</accession>
<dbReference type="OrthoDB" id="42649at2759"/>
<proteinExistence type="predicted"/>